<reference evidence="2" key="1">
    <citation type="journal article" date="2018" name="Nat. Plants">
        <title>Whole-genome landscape of Medicago truncatula symbiotic genes.</title>
        <authorList>
            <person name="Pecrix Y."/>
            <person name="Gamas P."/>
            <person name="Carrere S."/>
        </authorList>
    </citation>
    <scope>NUCLEOTIDE SEQUENCE</scope>
    <source>
        <tissue evidence="2">Leaves</tissue>
    </source>
</reference>
<proteinExistence type="predicted"/>
<dbReference type="Pfam" id="PF07734">
    <property type="entry name" value="FBA_1"/>
    <property type="match status" value="1"/>
</dbReference>
<dbReference type="InterPro" id="IPR036047">
    <property type="entry name" value="F-box-like_dom_sf"/>
</dbReference>
<dbReference type="PANTHER" id="PTHR31672">
    <property type="entry name" value="BNACNNG10540D PROTEIN"/>
    <property type="match status" value="1"/>
</dbReference>
<dbReference type="InterPro" id="IPR006527">
    <property type="entry name" value="F-box-assoc_dom_typ1"/>
</dbReference>
<dbReference type="OrthoDB" id="1867629at2759"/>
<dbReference type="NCBIfam" id="TIGR01640">
    <property type="entry name" value="F_box_assoc_1"/>
    <property type="match status" value="1"/>
</dbReference>
<dbReference type="PANTHER" id="PTHR31672:SF10">
    <property type="entry name" value="F-BOX DOMAIN-CONTAINING PROTEIN"/>
    <property type="match status" value="1"/>
</dbReference>
<dbReference type="EMBL" id="PSQE01000007">
    <property type="protein sequence ID" value="RHN45282.1"/>
    <property type="molecule type" value="Genomic_DNA"/>
</dbReference>
<dbReference type="SUPFAM" id="SSF81383">
    <property type="entry name" value="F-box domain"/>
    <property type="match status" value="1"/>
</dbReference>
<dbReference type="Pfam" id="PF00646">
    <property type="entry name" value="F-box"/>
    <property type="match status" value="1"/>
</dbReference>
<accession>A0A396GW08</accession>
<organism evidence="2">
    <name type="scientific">Medicago truncatula</name>
    <name type="common">Barrel medic</name>
    <name type="synonym">Medicago tribuloides</name>
    <dbReference type="NCBI Taxonomy" id="3880"/>
    <lineage>
        <taxon>Eukaryota</taxon>
        <taxon>Viridiplantae</taxon>
        <taxon>Streptophyta</taxon>
        <taxon>Embryophyta</taxon>
        <taxon>Tracheophyta</taxon>
        <taxon>Spermatophyta</taxon>
        <taxon>Magnoliopsida</taxon>
        <taxon>eudicotyledons</taxon>
        <taxon>Gunneridae</taxon>
        <taxon>Pentapetalae</taxon>
        <taxon>rosids</taxon>
        <taxon>fabids</taxon>
        <taxon>Fabales</taxon>
        <taxon>Fabaceae</taxon>
        <taxon>Papilionoideae</taxon>
        <taxon>50 kb inversion clade</taxon>
        <taxon>NPAAA clade</taxon>
        <taxon>Hologalegina</taxon>
        <taxon>IRL clade</taxon>
        <taxon>Trifolieae</taxon>
        <taxon>Medicago</taxon>
    </lineage>
</organism>
<comment type="caution">
    <text evidence="2">The sequence shown here is derived from an EMBL/GenBank/DDBJ whole genome shotgun (WGS) entry which is preliminary data.</text>
</comment>
<dbReference type="InterPro" id="IPR050796">
    <property type="entry name" value="SCF_F-box_component"/>
</dbReference>
<feature type="domain" description="F-box" evidence="1">
    <location>
        <begin position="28"/>
        <end position="74"/>
    </location>
</feature>
<sequence length="428" mass="50272">MFHDSYIKKNKHSTQFNFRSVTKKKKQREEMERLPQDLVSRILTKLPAIELSKCKSICKSWLALITNPQFITNYYTIYNNQHEHLLVIRRPFLCGLKTYISHLSWNFNDPKKHIISSEIFNPPYEYNSDHKYWTEIMGPCNGIYFLEGNPNVMMNPSLIQFMVLPQSHFTAPQGFYSFSEYYGFGFDPKTNDYKVVLLKDLWLKETDERQNGYWNVELYSFNSNSWRKLDAEDLPLPFDIWGSSRIYTFVRNCCHWWGFIDGNIGDVVLAFDMVDERFRKIKVPKIEHSNSSGECFKTLVPFDESDTIGVIVYPVKGLEKWFDVWVMNDYSDEGSWMKLYSIGPVPVIYKLVGFYGSNRFLWKDSNERLVLYEAESGNIRYLQVSGKYDSTRAARYMESLVSLQRGNESGYQCFSCSLVHDPLLNLGE</sequence>
<dbReference type="InterPro" id="IPR001810">
    <property type="entry name" value="F-box_dom"/>
</dbReference>
<evidence type="ECO:0000313" key="2">
    <source>
        <dbReference type="EMBL" id="RHN45282.1"/>
    </source>
</evidence>
<dbReference type="PROSITE" id="PS50181">
    <property type="entry name" value="FBOX"/>
    <property type="match status" value="1"/>
</dbReference>
<dbReference type="AlphaFoldDB" id="A0A396GW08"/>
<dbReference type="Proteomes" id="UP000265566">
    <property type="component" value="Chromosome 7"/>
</dbReference>
<dbReference type="Gramene" id="rna39527">
    <property type="protein sequence ID" value="RHN45282.1"/>
    <property type="gene ID" value="gene39527"/>
</dbReference>
<evidence type="ECO:0000259" key="1">
    <source>
        <dbReference type="PROSITE" id="PS50181"/>
    </source>
</evidence>
<dbReference type="InterPro" id="IPR017451">
    <property type="entry name" value="F-box-assoc_interact_dom"/>
</dbReference>
<dbReference type="SMART" id="SM00256">
    <property type="entry name" value="FBOX"/>
    <property type="match status" value="1"/>
</dbReference>
<protein>
    <submittedName>
        <fullName evidence="2">Putative F-box domain-containing protein</fullName>
    </submittedName>
</protein>
<dbReference type="Gene3D" id="1.20.1280.50">
    <property type="match status" value="1"/>
</dbReference>
<name>A0A396GW08_MEDTR</name>
<gene>
    <name evidence="2" type="ORF">MtrunA17_Chr7g0228751</name>
</gene>